<dbReference type="FunFam" id="2.40.420.20:FF:000001">
    <property type="entry name" value="Efflux RND transporter periplasmic adaptor subunit"/>
    <property type="match status" value="1"/>
</dbReference>
<dbReference type="InterPro" id="IPR006143">
    <property type="entry name" value="RND_pump_MFP"/>
</dbReference>
<dbReference type="PANTHER" id="PTHR30158:SF10">
    <property type="entry name" value="CATION EFFLUX PUMP"/>
    <property type="match status" value="1"/>
</dbReference>
<evidence type="ECO:0000256" key="2">
    <source>
        <dbReference type="ARBA" id="ARBA00009477"/>
    </source>
</evidence>
<dbReference type="InterPro" id="IPR058627">
    <property type="entry name" value="MdtA-like_C"/>
</dbReference>
<dbReference type="Gene3D" id="2.40.30.170">
    <property type="match status" value="1"/>
</dbReference>
<dbReference type="GO" id="GO:0046677">
    <property type="term" value="P:response to antibiotic"/>
    <property type="evidence" value="ECO:0007669"/>
    <property type="project" value="TreeGrafter"/>
</dbReference>
<comment type="caution">
    <text evidence="7">The sequence shown here is derived from an EMBL/GenBank/DDBJ whole genome shotgun (WGS) entry which is preliminary data.</text>
</comment>
<protein>
    <submittedName>
        <fullName evidence="7">Efflux RND transporter periplasmic adaptor subunit</fullName>
    </submittedName>
</protein>
<dbReference type="Gene3D" id="2.40.420.20">
    <property type="match status" value="1"/>
</dbReference>
<accession>A0AAE3MXX2</accession>
<sequence length="393" mass="41959">MTARRNRWALWGTGTAILLSSVGVAVHFDLPSDARAATEEAAAPPAVPVTVATLRPENITTWQEFSGRLEAVDRVEIRSRVAGEIRSVHFREGGLVKTGDPLISVDPAPFEAAVAQADAQVTAARARLDLADIELERGKVLSTGNTISRSEFSQRESARAQADAALRSAEATLRIAKLDLGYTEIRAPIAGRAGKLEITPGNLIAAGAASPVLMTLVSVDPVYASFNVSEDMAARMLEALPAKEGMPAIEQVPVEITVLGDGKVPVRGSLQFVDNEVDRTSGTVRLRAVFANPEGRLIPGQFVRIRLGEPKAEDRLAVSERAIGTDQDKKFVLVVGTDNVASYRQIELGAKVEGKRIVEKGLNAGERIVVNGLQRIRPGAAVTPTEDGEVARQ</sequence>
<dbReference type="Pfam" id="PF25944">
    <property type="entry name" value="Beta-barrel_RND"/>
    <property type="match status" value="1"/>
</dbReference>
<evidence type="ECO:0000313" key="7">
    <source>
        <dbReference type="EMBL" id="MCX8997048.1"/>
    </source>
</evidence>
<dbReference type="InterPro" id="IPR058625">
    <property type="entry name" value="MdtA-like_BSH"/>
</dbReference>
<dbReference type="AlphaFoldDB" id="A0AAE3MXX2"/>
<evidence type="ECO:0000259" key="4">
    <source>
        <dbReference type="Pfam" id="PF25917"/>
    </source>
</evidence>
<gene>
    <name evidence="7" type="ORF">NOF55_08000</name>
</gene>
<dbReference type="Pfam" id="PF25917">
    <property type="entry name" value="BSH_RND"/>
    <property type="match status" value="1"/>
</dbReference>
<dbReference type="NCBIfam" id="TIGR01730">
    <property type="entry name" value="RND_mfp"/>
    <property type="match status" value="1"/>
</dbReference>
<feature type="domain" description="Multidrug resistance protein MdtA-like alpha-helical hairpin" evidence="3">
    <location>
        <begin position="114"/>
        <end position="183"/>
    </location>
</feature>
<dbReference type="GO" id="GO:0022857">
    <property type="term" value="F:transmembrane transporter activity"/>
    <property type="evidence" value="ECO:0007669"/>
    <property type="project" value="InterPro"/>
</dbReference>
<evidence type="ECO:0000259" key="6">
    <source>
        <dbReference type="Pfam" id="PF25967"/>
    </source>
</evidence>
<feature type="domain" description="Multidrug resistance protein MdtA-like C-terminal permuted SH3" evidence="6">
    <location>
        <begin position="324"/>
        <end position="375"/>
    </location>
</feature>
<dbReference type="Gene3D" id="1.10.287.470">
    <property type="entry name" value="Helix hairpin bin"/>
    <property type="match status" value="1"/>
</dbReference>
<dbReference type="Gene3D" id="2.40.50.100">
    <property type="match status" value="1"/>
</dbReference>
<dbReference type="Pfam" id="PF25876">
    <property type="entry name" value="HH_MFP_RND"/>
    <property type="match status" value="1"/>
</dbReference>
<proteinExistence type="inferred from homology"/>
<dbReference type="Pfam" id="PF25967">
    <property type="entry name" value="RND-MFP_C"/>
    <property type="match status" value="1"/>
</dbReference>
<dbReference type="GO" id="GO:0030313">
    <property type="term" value="C:cell envelope"/>
    <property type="evidence" value="ECO:0007669"/>
    <property type="project" value="UniProtKB-SubCell"/>
</dbReference>
<dbReference type="GO" id="GO:0005886">
    <property type="term" value="C:plasma membrane"/>
    <property type="evidence" value="ECO:0007669"/>
    <property type="project" value="TreeGrafter"/>
</dbReference>
<dbReference type="Proteomes" id="UP001208771">
    <property type="component" value="Unassembled WGS sequence"/>
</dbReference>
<evidence type="ECO:0000259" key="5">
    <source>
        <dbReference type="Pfam" id="PF25944"/>
    </source>
</evidence>
<evidence type="ECO:0000313" key="8">
    <source>
        <dbReference type="Proteomes" id="UP001208771"/>
    </source>
</evidence>
<dbReference type="RefSeq" id="WP_306410817.1">
    <property type="nucleotide sequence ID" value="NZ_JANFPI010000002.1"/>
</dbReference>
<keyword evidence="8" id="KW-1185">Reference proteome</keyword>
<reference evidence="7" key="1">
    <citation type="submission" date="2022-07" db="EMBL/GenBank/DDBJ databases">
        <title>Ectorhizobium quercum gen.nov., sp. nov.</title>
        <authorList>
            <person name="Ma T."/>
            <person name="Li Y."/>
        </authorList>
    </citation>
    <scope>NUCLEOTIDE SEQUENCE</scope>
    <source>
        <strain evidence="7">BDR2-2</strain>
    </source>
</reference>
<feature type="domain" description="Multidrug resistance protein MdtA-like beta-barrel" evidence="5">
    <location>
        <begin position="221"/>
        <end position="308"/>
    </location>
</feature>
<evidence type="ECO:0000259" key="3">
    <source>
        <dbReference type="Pfam" id="PF25876"/>
    </source>
</evidence>
<dbReference type="PANTHER" id="PTHR30158">
    <property type="entry name" value="ACRA/E-RELATED COMPONENT OF DRUG EFFLUX TRANSPORTER"/>
    <property type="match status" value="1"/>
</dbReference>
<dbReference type="EMBL" id="JANFPI010000002">
    <property type="protein sequence ID" value="MCX8997048.1"/>
    <property type="molecule type" value="Genomic_DNA"/>
</dbReference>
<comment type="similarity">
    <text evidence="2">Belongs to the membrane fusion protein (MFP) (TC 8.A.1) family.</text>
</comment>
<name>A0AAE3MXX2_9HYPH</name>
<dbReference type="SUPFAM" id="SSF111369">
    <property type="entry name" value="HlyD-like secretion proteins"/>
    <property type="match status" value="1"/>
</dbReference>
<organism evidence="7 8">
    <name type="scientific">Ectorhizobium quercum</name>
    <dbReference type="NCBI Taxonomy" id="2965071"/>
    <lineage>
        <taxon>Bacteria</taxon>
        <taxon>Pseudomonadati</taxon>
        <taxon>Pseudomonadota</taxon>
        <taxon>Alphaproteobacteria</taxon>
        <taxon>Hyphomicrobiales</taxon>
        <taxon>Rhizobiaceae</taxon>
        <taxon>Ectorhizobium</taxon>
    </lineage>
</organism>
<feature type="domain" description="Multidrug resistance protein MdtA-like barrel-sandwich hybrid" evidence="4">
    <location>
        <begin position="74"/>
        <end position="215"/>
    </location>
</feature>
<evidence type="ECO:0000256" key="1">
    <source>
        <dbReference type="ARBA" id="ARBA00004196"/>
    </source>
</evidence>
<dbReference type="InterPro" id="IPR058624">
    <property type="entry name" value="MdtA-like_HH"/>
</dbReference>
<dbReference type="InterPro" id="IPR058626">
    <property type="entry name" value="MdtA-like_b-barrel"/>
</dbReference>
<comment type="subcellular location">
    <subcellularLocation>
        <location evidence="1">Cell envelope</location>
    </subcellularLocation>
</comment>